<evidence type="ECO:0000256" key="1">
    <source>
        <dbReference type="SAM" id="Phobius"/>
    </source>
</evidence>
<accession>A0A7Y6Q4X9</accession>
<keyword evidence="1" id="KW-0812">Transmembrane</keyword>
<dbReference type="Proteomes" id="UP000520198">
    <property type="component" value="Unassembled WGS sequence"/>
</dbReference>
<evidence type="ECO:0000313" key="2">
    <source>
        <dbReference type="EMBL" id="NVD39154.1"/>
    </source>
</evidence>
<comment type="caution">
    <text evidence="2">The sequence shown here is derived from an EMBL/GenBank/DDBJ whole genome shotgun (WGS) entry which is preliminary data.</text>
</comment>
<name>A0A7Y6Q4X9_9HYPH</name>
<protein>
    <submittedName>
        <fullName evidence="2">Uncharacterized protein</fullName>
    </submittedName>
</protein>
<evidence type="ECO:0000313" key="3">
    <source>
        <dbReference type="Proteomes" id="UP000520198"/>
    </source>
</evidence>
<keyword evidence="1" id="KW-0472">Membrane</keyword>
<reference evidence="2 3" key="1">
    <citation type="submission" date="2020-06" db="EMBL/GenBank/DDBJ databases">
        <authorList>
            <person name="Grouzdev D.S."/>
        </authorList>
    </citation>
    <scope>NUCLEOTIDE SEQUENCE [LARGE SCALE GENOMIC DNA]</scope>
    <source>
        <strain evidence="2 3">HO-A22</strain>
    </source>
</reference>
<organism evidence="2 3">
    <name type="scientific">Ensifer oleiphilus</name>
    <dbReference type="NCBI Taxonomy" id="2742698"/>
    <lineage>
        <taxon>Bacteria</taxon>
        <taxon>Pseudomonadati</taxon>
        <taxon>Pseudomonadota</taxon>
        <taxon>Alphaproteobacteria</taxon>
        <taxon>Hyphomicrobiales</taxon>
        <taxon>Rhizobiaceae</taxon>
        <taxon>Sinorhizobium/Ensifer group</taxon>
        <taxon>Ensifer</taxon>
    </lineage>
</organism>
<sequence>MVAAVCEAATGMALLIGPSFVGELLFGEPLVGAGAAAARVAGIALIALGLACWRHSPLVGMLTYNVGVTLYLAYLAVAGELTGVLLWPVVALHAIFSILLSRAWLTAPQR</sequence>
<feature type="transmembrane region" description="Helical" evidence="1">
    <location>
        <begin position="84"/>
        <end position="105"/>
    </location>
</feature>
<feature type="transmembrane region" description="Helical" evidence="1">
    <location>
        <begin position="58"/>
        <end position="78"/>
    </location>
</feature>
<keyword evidence="3" id="KW-1185">Reference proteome</keyword>
<gene>
    <name evidence="2" type="ORF">HT585_09830</name>
</gene>
<dbReference type="EMBL" id="JABWDU010000002">
    <property type="protein sequence ID" value="NVD39154.1"/>
    <property type="molecule type" value="Genomic_DNA"/>
</dbReference>
<dbReference type="AlphaFoldDB" id="A0A7Y6Q4X9"/>
<keyword evidence="1" id="KW-1133">Transmembrane helix</keyword>
<feature type="transmembrane region" description="Helical" evidence="1">
    <location>
        <begin position="30"/>
        <end position="51"/>
    </location>
</feature>
<proteinExistence type="predicted"/>